<evidence type="ECO:0000313" key="2">
    <source>
        <dbReference type="EMBL" id="MET4756505.1"/>
    </source>
</evidence>
<protein>
    <submittedName>
        <fullName evidence="2">Uncharacterized protein</fullName>
    </submittedName>
</protein>
<proteinExistence type="predicted"/>
<evidence type="ECO:0000313" key="3">
    <source>
        <dbReference type="Proteomes" id="UP001549366"/>
    </source>
</evidence>
<feature type="compositionally biased region" description="Polar residues" evidence="1">
    <location>
        <begin position="10"/>
        <end position="22"/>
    </location>
</feature>
<accession>A0ABV2SFF9</accession>
<feature type="region of interest" description="Disordered" evidence="1">
    <location>
        <begin position="1"/>
        <end position="141"/>
    </location>
</feature>
<reference evidence="2 3" key="1">
    <citation type="submission" date="2024-06" db="EMBL/GenBank/DDBJ databases">
        <title>Genomic Encyclopedia of Type Strains, Phase V (KMG-V): Genome sequencing to study the core and pangenomes of soil and plant-associated prokaryotes.</title>
        <authorList>
            <person name="Whitman W."/>
        </authorList>
    </citation>
    <scope>NUCLEOTIDE SEQUENCE [LARGE SCALE GENOMIC DNA]</scope>
    <source>
        <strain evidence="2 3">NE40</strain>
    </source>
</reference>
<dbReference type="Proteomes" id="UP001549366">
    <property type="component" value="Unassembled WGS sequence"/>
</dbReference>
<feature type="compositionally biased region" description="Basic and acidic residues" evidence="1">
    <location>
        <begin position="106"/>
        <end position="117"/>
    </location>
</feature>
<dbReference type="RefSeq" id="WP_354010841.1">
    <property type="nucleotide sequence ID" value="NZ_JBEWTA010000001.1"/>
</dbReference>
<organism evidence="2 3">
    <name type="scientific">Endozoicomonas lisbonensis</name>
    <dbReference type="NCBI Taxonomy" id="3120522"/>
    <lineage>
        <taxon>Bacteria</taxon>
        <taxon>Pseudomonadati</taxon>
        <taxon>Pseudomonadota</taxon>
        <taxon>Gammaproteobacteria</taxon>
        <taxon>Oceanospirillales</taxon>
        <taxon>Endozoicomonadaceae</taxon>
        <taxon>Endozoicomonas</taxon>
    </lineage>
</organism>
<keyword evidence="3" id="KW-1185">Reference proteome</keyword>
<gene>
    <name evidence="2" type="ORF">V5J35_001697</name>
</gene>
<dbReference type="EMBL" id="JBEWTB010000002">
    <property type="protein sequence ID" value="MET4756505.1"/>
    <property type="molecule type" value="Genomic_DNA"/>
</dbReference>
<sequence length="256" mass="28028">MSQAGGVGNTGTSNFQPQTTNDKAGKTGRKATDRFQHRNVSALAGKPVVRAGFNRRAFKVSPLNKRRVGALPQRQASPGLPRPGARQTQAQKKTMDEPAALKQMRRQNDARQKKLEQDLANLPSPPSGEPKGNSRSSGMMKADTKATILPSSARGLSDYIGNITKTKDLLETWNALTTKAIKGEISSLELSLLKDRCVSMLVKVSKDPEQADLITEAHLKKMVPDSSRRKAISSKVTMNKSGFVELQNRLNNLRKR</sequence>
<comment type="caution">
    <text evidence="2">The sequence shown here is derived from an EMBL/GenBank/DDBJ whole genome shotgun (WGS) entry which is preliminary data.</text>
</comment>
<evidence type="ECO:0000256" key="1">
    <source>
        <dbReference type="SAM" id="MobiDB-lite"/>
    </source>
</evidence>
<name>A0ABV2SFF9_9GAMM</name>